<proteinExistence type="predicted"/>
<comment type="caution">
    <text evidence="1">The sequence shown here is derived from an EMBL/GenBank/DDBJ whole genome shotgun (WGS) entry which is preliminary data.</text>
</comment>
<sequence length="141" mass="16460">MESCCPQACHHENSREHSGQIFDWWRCSKDGQILKPVPQDRIVPPLPAPPLRRDHLCWPLYKGAEQPKDVKPKSEDDDCEVSRDFWPDSWDKTGKRPRLEHARPPFLPALLPNQFGVVKYPPPYTHYCRTRETPLSYVSKT</sequence>
<dbReference type="Proteomes" id="UP001497497">
    <property type="component" value="Unassembled WGS sequence"/>
</dbReference>
<name>A0AAV2GYF0_LYMST</name>
<evidence type="ECO:0000313" key="1">
    <source>
        <dbReference type="EMBL" id="CAL1526455.1"/>
    </source>
</evidence>
<reference evidence="1 2" key="1">
    <citation type="submission" date="2024-04" db="EMBL/GenBank/DDBJ databases">
        <authorList>
            <consortium name="Genoscope - CEA"/>
            <person name="William W."/>
        </authorList>
    </citation>
    <scope>NUCLEOTIDE SEQUENCE [LARGE SCALE GENOMIC DNA]</scope>
</reference>
<keyword evidence="2" id="KW-1185">Reference proteome</keyword>
<organism evidence="1 2">
    <name type="scientific">Lymnaea stagnalis</name>
    <name type="common">Great pond snail</name>
    <name type="synonym">Helix stagnalis</name>
    <dbReference type="NCBI Taxonomy" id="6523"/>
    <lineage>
        <taxon>Eukaryota</taxon>
        <taxon>Metazoa</taxon>
        <taxon>Spiralia</taxon>
        <taxon>Lophotrochozoa</taxon>
        <taxon>Mollusca</taxon>
        <taxon>Gastropoda</taxon>
        <taxon>Heterobranchia</taxon>
        <taxon>Euthyneura</taxon>
        <taxon>Panpulmonata</taxon>
        <taxon>Hygrophila</taxon>
        <taxon>Lymnaeoidea</taxon>
        <taxon>Lymnaeidae</taxon>
        <taxon>Lymnaea</taxon>
    </lineage>
</organism>
<dbReference type="AlphaFoldDB" id="A0AAV2GYF0"/>
<protein>
    <submittedName>
        <fullName evidence="1">Uncharacterized protein</fullName>
    </submittedName>
</protein>
<evidence type="ECO:0000313" key="2">
    <source>
        <dbReference type="Proteomes" id="UP001497497"/>
    </source>
</evidence>
<dbReference type="EMBL" id="CAXITT010000005">
    <property type="protein sequence ID" value="CAL1526455.1"/>
    <property type="molecule type" value="Genomic_DNA"/>
</dbReference>
<gene>
    <name evidence="1" type="ORF">GSLYS_00000632001</name>
</gene>
<accession>A0AAV2GYF0</accession>